<evidence type="ECO:0000256" key="6">
    <source>
        <dbReference type="ARBA" id="ARBA00047939"/>
    </source>
</evidence>
<dbReference type="PROSITE" id="PS51459">
    <property type="entry name" value="FIDO"/>
    <property type="match status" value="1"/>
</dbReference>
<dbReference type="InterPro" id="IPR033788">
    <property type="entry name" value="VbhA-like"/>
</dbReference>
<evidence type="ECO:0000256" key="3">
    <source>
        <dbReference type="ARBA" id="ARBA00022741"/>
    </source>
</evidence>
<dbReference type="Pfam" id="PF02661">
    <property type="entry name" value="Fic"/>
    <property type="match status" value="1"/>
</dbReference>
<evidence type="ECO:0000259" key="8">
    <source>
        <dbReference type="PROSITE" id="PS51459"/>
    </source>
</evidence>
<dbReference type="CDD" id="cd11586">
    <property type="entry name" value="VbhA_like"/>
    <property type="match status" value="1"/>
</dbReference>
<evidence type="ECO:0000313" key="10">
    <source>
        <dbReference type="Proteomes" id="UP000199452"/>
    </source>
</evidence>
<dbReference type="SUPFAM" id="SSF140931">
    <property type="entry name" value="Fic-like"/>
    <property type="match status" value="1"/>
</dbReference>
<evidence type="ECO:0000256" key="7">
    <source>
        <dbReference type="ARBA" id="ARBA00048696"/>
    </source>
</evidence>
<reference evidence="9 10" key="1">
    <citation type="submission" date="2016-09" db="EMBL/GenBank/DDBJ databases">
        <authorList>
            <person name="Capua I."/>
            <person name="De Benedictis P."/>
            <person name="Joannis T."/>
            <person name="Lombin L.H."/>
            <person name="Cattoli G."/>
        </authorList>
    </citation>
    <scope>NUCLEOTIDE SEQUENCE [LARGE SCALE GENOMIC DNA]</scope>
    <source>
        <strain evidence="9 10">A7P-90m</strain>
    </source>
</reference>
<comment type="catalytic activity">
    <reaction evidence="6">
        <text>L-threonyl-[protein] + ATP = 3-O-(5'-adenylyl)-L-threonyl-[protein] + diphosphate</text>
        <dbReference type="Rhea" id="RHEA:54292"/>
        <dbReference type="Rhea" id="RHEA-COMP:11060"/>
        <dbReference type="Rhea" id="RHEA-COMP:13847"/>
        <dbReference type="ChEBI" id="CHEBI:30013"/>
        <dbReference type="ChEBI" id="CHEBI:30616"/>
        <dbReference type="ChEBI" id="CHEBI:33019"/>
        <dbReference type="ChEBI" id="CHEBI:138113"/>
        <dbReference type="EC" id="2.7.7.108"/>
    </reaction>
</comment>
<keyword evidence="4" id="KW-0067">ATP-binding</keyword>
<dbReference type="SUPFAM" id="SSF46785">
    <property type="entry name" value="Winged helix' DNA-binding domain"/>
    <property type="match status" value="1"/>
</dbReference>
<evidence type="ECO:0000256" key="1">
    <source>
        <dbReference type="ARBA" id="ARBA00022679"/>
    </source>
</evidence>
<dbReference type="InterPro" id="IPR036390">
    <property type="entry name" value="WH_DNA-bd_sf"/>
</dbReference>
<evidence type="ECO:0000256" key="2">
    <source>
        <dbReference type="ARBA" id="ARBA00022695"/>
    </source>
</evidence>
<evidence type="ECO:0000313" key="9">
    <source>
        <dbReference type="EMBL" id="SDD23299.1"/>
    </source>
</evidence>
<dbReference type="Gene3D" id="1.10.10.10">
    <property type="entry name" value="Winged helix-like DNA-binding domain superfamily/Winged helix DNA-binding domain"/>
    <property type="match status" value="1"/>
</dbReference>
<keyword evidence="2" id="KW-0548">Nucleotidyltransferase</keyword>
<proteinExistence type="predicted"/>
<sequence length="347" mass="40485">MDNFEEYLRQGEPNKAEKAKVWKTAIGLQQVDGLKPSDYLIATAKQNIEGDISIDEVKQLINSYYKQHPEKDSENRTEEADKVSAQIAEILSEQTFTFSPAEYLTIHRRLFQCVYSHAGRIRDYNITKQEWVLNGDTVLYASAESLKVTLEYDFEQEKKFRFKGLSQQEIIEHIAHFINDLWQIHTFGEGNTRTTAIFLIKYLRKLGFKEVNNDLFAEHSWYFRNALVRANYEDLSKGIHKTEIYLIHFLSNLLLGENHPLINREMHVQYIDTVKKQNDTVKIENDTENDTVFYLIKQNNKITATEMGERLKISLSTVKRKIKELKDSGIIARLGSDKTGHWEIVEK</sequence>
<comment type="catalytic activity">
    <reaction evidence="7">
        <text>L-tyrosyl-[protein] + ATP = O-(5'-adenylyl)-L-tyrosyl-[protein] + diphosphate</text>
        <dbReference type="Rhea" id="RHEA:54288"/>
        <dbReference type="Rhea" id="RHEA-COMP:10136"/>
        <dbReference type="Rhea" id="RHEA-COMP:13846"/>
        <dbReference type="ChEBI" id="CHEBI:30616"/>
        <dbReference type="ChEBI" id="CHEBI:33019"/>
        <dbReference type="ChEBI" id="CHEBI:46858"/>
        <dbReference type="ChEBI" id="CHEBI:83624"/>
        <dbReference type="EC" id="2.7.7.108"/>
    </reaction>
</comment>
<dbReference type="Proteomes" id="UP000199452">
    <property type="component" value="Unassembled WGS sequence"/>
</dbReference>
<gene>
    <name evidence="9" type="ORF">SAMN05216323_11103</name>
</gene>
<dbReference type="OrthoDB" id="9814400at2"/>
<dbReference type="InterPro" id="IPR036597">
    <property type="entry name" value="Fido-like_dom_sf"/>
</dbReference>
<evidence type="ECO:0000256" key="5">
    <source>
        <dbReference type="ARBA" id="ARBA00034531"/>
    </source>
</evidence>
<dbReference type="GO" id="GO:0005524">
    <property type="term" value="F:ATP binding"/>
    <property type="evidence" value="ECO:0007669"/>
    <property type="project" value="UniProtKB-KW"/>
</dbReference>
<dbReference type="GO" id="GO:0051302">
    <property type="term" value="P:regulation of cell division"/>
    <property type="evidence" value="ECO:0007669"/>
    <property type="project" value="TreeGrafter"/>
</dbReference>
<dbReference type="InterPro" id="IPR003812">
    <property type="entry name" value="Fido"/>
</dbReference>
<dbReference type="PANTHER" id="PTHR39560:SF1">
    <property type="entry name" value="PROTEIN ADENYLYLTRANSFERASE FIC-RELATED"/>
    <property type="match status" value="1"/>
</dbReference>
<protein>
    <recommendedName>
        <fullName evidence="5">protein adenylyltransferase</fullName>
        <ecNumber evidence="5">2.7.7.108</ecNumber>
    </recommendedName>
</protein>
<dbReference type="Gene3D" id="1.10.3290.10">
    <property type="entry name" value="Fido-like domain"/>
    <property type="match status" value="1"/>
</dbReference>
<dbReference type="RefSeq" id="WP_092440962.1">
    <property type="nucleotide sequence ID" value="NZ_FMYP01000110.1"/>
</dbReference>
<dbReference type="PANTHER" id="PTHR39560">
    <property type="entry name" value="PROTEIN ADENYLYLTRANSFERASE FIC-RELATED"/>
    <property type="match status" value="1"/>
</dbReference>
<evidence type="ECO:0000256" key="4">
    <source>
        <dbReference type="ARBA" id="ARBA00022840"/>
    </source>
</evidence>
<accession>A0A1G6T2Q7</accession>
<dbReference type="GO" id="GO:0003677">
    <property type="term" value="F:DNA binding"/>
    <property type="evidence" value="ECO:0007669"/>
    <property type="project" value="UniProtKB-KW"/>
</dbReference>
<dbReference type="GO" id="GO:0070733">
    <property type="term" value="F:AMPylase activity"/>
    <property type="evidence" value="ECO:0007669"/>
    <property type="project" value="UniProtKB-EC"/>
</dbReference>
<keyword evidence="10" id="KW-1185">Reference proteome</keyword>
<dbReference type="EMBL" id="FMYP01000110">
    <property type="protein sequence ID" value="SDD23299.1"/>
    <property type="molecule type" value="Genomic_DNA"/>
</dbReference>
<feature type="domain" description="Fido" evidence="8">
    <location>
        <begin position="98"/>
        <end position="241"/>
    </location>
</feature>
<name>A0A1G6T2Q7_9BACT</name>
<keyword evidence="1" id="KW-0808">Transferase</keyword>
<dbReference type="InterPro" id="IPR036388">
    <property type="entry name" value="WH-like_DNA-bd_sf"/>
</dbReference>
<dbReference type="Pfam" id="PF13412">
    <property type="entry name" value="HTH_24"/>
    <property type="match status" value="1"/>
</dbReference>
<dbReference type="EC" id="2.7.7.108" evidence="5"/>
<keyword evidence="9" id="KW-0238">DNA-binding</keyword>
<organism evidence="9 10">
    <name type="scientific">Williamwhitmania taraxaci</name>
    <dbReference type="NCBI Taxonomy" id="1640674"/>
    <lineage>
        <taxon>Bacteria</taxon>
        <taxon>Pseudomonadati</taxon>
        <taxon>Bacteroidota</taxon>
        <taxon>Bacteroidia</taxon>
        <taxon>Bacteroidales</taxon>
        <taxon>Williamwhitmaniaceae</taxon>
        <taxon>Williamwhitmania</taxon>
    </lineage>
</organism>
<keyword evidence="3" id="KW-0547">Nucleotide-binding</keyword>
<dbReference type="AlphaFoldDB" id="A0A1G6T2Q7"/>